<evidence type="ECO:0000256" key="1">
    <source>
        <dbReference type="SAM" id="Phobius"/>
    </source>
</evidence>
<name>A0AAD6YHV1_9AGAR</name>
<dbReference type="EMBL" id="JARJCW010000019">
    <property type="protein sequence ID" value="KAJ7214571.1"/>
    <property type="molecule type" value="Genomic_DNA"/>
</dbReference>
<protein>
    <submittedName>
        <fullName evidence="2">Uncharacterized protein</fullName>
    </submittedName>
</protein>
<accession>A0AAD6YHV1</accession>
<evidence type="ECO:0000313" key="2">
    <source>
        <dbReference type="EMBL" id="KAJ7214571.1"/>
    </source>
</evidence>
<keyword evidence="1" id="KW-1133">Transmembrane helix</keyword>
<comment type="caution">
    <text evidence="2">The sequence shown here is derived from an EMBL/GenBank/DDBJ whole genome shotgun (WGS) entry which is preliminary data.</text>
</comment>
<dbReference type="Proteomes" id="UP001219525">
    <property type="component" value="Unassembled WGS sequence"/>
</dbReference>
<keyword evidence="1" id="KW-0812">Transmembrane</keyword>
<feature type="transmembrane region" description="Helical" evidence="1">
    <location>
        <begin position="123"/>
        <end position="145"/>
    </location>
</feature>
<dbReference type="AlphaFoldDB" id="A0AAD6YHV1"/>
<evidence type="ECO:0000313" key="3">
    <source>
        <dbReference type="Proteomes" id="UP001219525"/>
    </source>
</evidence>
<keyword evidence="1" id="KW-0472">Membrane</keyword>
<gene>
    <name evidence="2" type="ORF">GGX14DRAFT_563384</name>
</gene>
<proteinExistence type="predicted"/>
<keyword evidence="3" id="KW-1185">Reference proteome</keyword>
<organism evidence="2 3">
    <name type="scientific">Mycena pura</name>
    <dbReference type="NCBI Taxonomy" id="153505"/>
    <lineage>
        <taxon>Eukaryota</taxon>
        <taxon>Fungi</taxon>
        <taxon>Dikarya</taxon>
        <taxon>Basidiomycota</taxon>
        <taxon>Agaricomycotina</taxon>
        <taxon>Agaricomycetes</taxon>
        <taxon>Agaricomycetidae</taxon>
        <taxon>Agaricales</taxon>
        <taxon>Marasmiineae</taxon>
        <taxon>Mycenaceae</taxon>
        <taxon>Mycena</taxon>
    </lineage>
</organism>
<reference evidence="2" key="1">
    <citation type="submission" date="2023-03" db="EMBL/GenBank/DDBJ databases">
        <title>Massive genome expansion in bonnet fungi (Mycena s.s.) driven by repeated elements and novel gene families across ecological guilds.</title>
        <authorList>
            <consortium name="Lawrence Berkeley National Laboratory"/>
            <person name="Harder C.B."/>
            <person name="Miyauchi S."/>
            <person name="Viragh M."/>
            <person name="Kuo A."/>
            <person name="Thoen E."/>
            <person name="Andreopoulos B."/>
            <person name="Lu D."/>
            <person name="Skrede I."/>
            <person name="Drula E."/>
            <person name="Henrissat B."/>
            <person name="Morin E."/>
            <person name="Kohler A."/>
            <person name="Barry K."/>
            <person name="LaButti K."/>
            <person name="Morin E."/>
            <person name="Salamov A."/>
            <person name="Lipzen A."/>
            <person name="Mereny Z."/>
            <person name="Hegedus B."/>
            <person name="Baldrian P."/>
            <person name="Stursova M."/>
            <person name="Weitz H."/>
            <person name="Taylor A."/>
            <person name="Grigoriev I.V."/>
            <person name="Nagy L.G."/>
            <person name="Martin F."/>
            <person name="Kauserud H."/>
        </authorList>
    </citation>
    <scope>NUCLEOTIDE SEQUENCE</scope>
    <source>
        <strain evidence="2">9144</strain>
    </source>
</reference>
<sequence length="149" mass="16815">MNPRIFFTNIKICKAAAASFIMRSKNGREVSIIFREYARKMHARAVPSDPQLHPPQRRLRQVVRALMPVLVDDFRHRAGGVTQSISTADARGRTFLAAEKADAILTQKARVEARRYEIPLRELSMYVGGVPPCGLVIAFIVLLVVRWSD</sequence>